<gene>
    <name evidence="2" type="ORF">LCGC14_0985770</name>
</gene>
<protein>
    <submittedName>
        <fullName evidence="2">Uncharacterized protein</fullName>
    </submittedName>
</protein>
<feature type="region of interest" description="Disordered" evidence="1">
    <location>
        <begin position="131"/>
        <end position="159"/>
    </location>
</feature>
<comment type="caution">
    <text evidence="2">The sequence shown here is derived from an EMBL/GenBank/DDBJ whole genome shotgun (WGS) entry which is preliminary data.</text>
</comment>
<accession>A0A0F9NTQ9</accession>
<dbReference type="AlphaFoldDB" id="A0A0F9NTQ9"/>
<organism evidence="2">
    <name type="scientific">marine sediment metagenome</name>
    <dbReference type="NCBI Taxonomy" id="412755"/>
    <lineage>
        <taxon>unclassified sequences</taxon>
        <taxon>metagenomes</taxon>
        <taxon>ecological metagenomes</taxon>
    </lineage>
</organism>
<sequence>MKLKELFTMSFGDDPRQVRRFKRKRQNRERLDWSAYWRKEERNAAAEERKKSVKEAGYAIPHAGYPMSRGYATTLSAEQENELKISRGFGKWWKLNSKELKNEMKRHADNPRVVGKIKRLLQYKRDRIMDKPRTGSFAGAEEDSRSMVRRKYGRGGDVA</sequence>
<name>A0A0F9NTQ9_9ZZZZ</name>
<reference evidence="2" key="1">
    <citation type="journal article" date="2015" name="Nature">
        <title>Complex archaea that bridge the gap between prokaryotes and eukaryotes.</title>
        <authorList>
            <person name="Spang A."/>
            <person name="Saw J.H."/>
            <person name="Jorgensen S.L."/>
            <person name="Zaremba-Niedzwiedzka K."/>
            <person name="Martijn J."/>
            <person name="Lind A.E."/>
            <person name="van Eijk R."/>
            <person name="Schleper C."/>
            <person name="Guy L."/>
            <person name="Ettema T.J."/>
        </authorList>
    </citation>
    <scope>NUCLEOTIDE SEQUENCE</scope>
</reference>
<dbReference type="EMBL" id="LAZR01003710">
    <property type="protein sequence ID" value="KKN15457.1"/>
    <property type="molecule type" value="Genomic_DNA"/>
</dbReference>
<evidence type="ECO:0000256" key="1">
    <source>
        <dbReference type="SAM" id="MobiDB-lite"/>
    </source>
</evidence>
<evidence type="ECO:0000313" key="2">
    <source>
        <dbReference type="EMBL" id="KKN15457.1"/>
    </source>
</evidence>
<proteinExistence type="predicted"/>